<reference evidence="1" key="1">
    <citation type="submission" date="2021-02" db="EMBL/GenBank/DDBJ databases">
        <authorList>
            <consortium name="DOE Joint Genome Institute"/>
            <person name="Ahrendt S."/>
            <person name="Looney B.P."/>
            <person name="Miyauchi S."/>
            <person name="Morin E."/>
            <person name="Drula E."/>
            <person name="Courty P.E."/>
            <person name="Chicoki N."/>
            <person name="Fauchery L."/>
            <person name="Kohler A."/>
            <person name="Kuo A."/>
            <person name="Labutti K."/>
            <person name="Pangilinan J."/>
            <person name="Lipzen A."/>
            <person name="Riley R."/>
            <person name="Andreopoulos W."/>
            <person name="He G."/>
            <person name="Johnson J."/>
            <person name="Barry K.W."/>
            <person name="Grigoriev I.V."/>
            <person name="Nagy L."/>
            <person name="Hibbett D."/>
            <person name="Henrissat B."/>
            <person name="Matheny P.B."/>
            <person name="Labbe J."/>
            <person name="Martin F."/>
        </authorList>
    </citation>
    <scope>NUCLEOTIDE SEQUENCE</scope>
    <source>
        <strain evidence="1">FP105234-sp</strain>
    </source>
</reference>
<protein>
    <submittedName>
        <fullName evidence="1">Uncharacterized protein</fullName>
    </submittedName>
</protein>
<dbReference type="Proteomes" id="UP000814033">
    <property type="component" value="Unassembled WGS sequence"/>
</dbReference>
<keyword evidence="2" id="KW-1185">Reference proteome</keyword>
<evidence type="ECO:0000313" key="2">
    <source>
        <dbReference type="Proteomes" id="UP000814033"/>
    </source>
</evidence>
<dbReference type="EMBL" id="MU275894">
    <property type="protein sequence ID" value="KAI0047970.1"/>
    <property type="molecule type" value="Genomic_DNA"/>
</dbReference>
<evidence type="ECO:0000313" key="1">
    <source>
        <dbReference type="EMBL" id="KAI0047970.1"/>
    </source>
</evidence>
<accession>A0ACB8RWI0</accession>
<sequence length="585" mass="65704">MADPAHPNFPPAPMHGAPVEIIGRIICYALSGPLEHDHDERVSTILRVCQRWNAIAMGLKEFRSHQFVPRPGADTESTRALVDYLAPYPIRICTCAQSWRMEDDPEDDVHRRVIALPTHPILGPLAIALRNVSRIREVRLIGEEGGYNSKRYDNVRYFFQCLGPPSPDVEESVPMALEGPLAQMILEDPLGEMAPEELIPMAFERLEIGSLHRKPHSRPFNLENFPIDPRFNFVSLRNITLNSCGLDFTSAAIFRSPVLTTVDLKWHGMERPGVWENNLAEWALIVDALGRMTMVETLKLEFALPRTLPHEIFKQNQYPRAVYVLPSLQQFIIGGHPITVIKLLNHIRFPHSASLFLSFCLGWNDLRSPPDSHISSSITDYFSTSSAPFRSLIIEGHPDDEVGLGCSWVFVPPPDAGRGDLRVGTLTQEYTVDPHETANQLHEYLVDVVTQGKAELLKEMTHVTIRGLPEHLTAEVFSRILASLSFVEELVISGNGAVHGWMFLKISSGRNARMAMKNPVPRLRIMDATFDPPNCSSLLFSVLHVARQGCKVTVEGCNLLQVNKDLWRQASHLIRGGRQVFKEDA</sequence>
<name>A0ACB8RWI0_9AGAM</name>
<proteinExistence type="predicted"/>
<reference evidence="1" key="2">
    <citation type="journal article" date="2022" name="New Phytol.">
        <title>Evolutionary transition to the ectomycorrhizal habit in the genomes of a hyperdiverse lineage of mushroom-forming fungi.</title>
        <authorList>
            <person name="Looney B."/>
            <person name="Miyauchi S."/>
            <person name="Morin E."/>
            <person name="Drula E."/>
            <person name="Courty P.E."/>
            <person name="Kohler A."/>
            <person name="Kuo A."/>
            <person name="LaButti K."/>
            <person name="Pangilinan J."/>
            <person name="Lipzen A."/>
            <person name="Riley R."/>
            <person name="Andreopoulos W."/>
            <person name="He G."/>
            <person name="Johnson J."/>
            <person name="Nolan M."/>
            <person name="Tritt A."/>
            <person name="Barry K.W."/>
            <person name="Grigoriev I.V."/>
            <person name="Nagy L.G."/>
            <person name="Hibbett D."/>
            <person name="Henrissat B."/>
            <person name="Matheny P.B."/>
            <person name="Labbe J."/>
            <person name="Martin F.M."/>
        </authorList>
    </citation>
    <scope>NUCLEOTIDE SEQUENCE</scope>
    <source>
        <strain evidence="1">FP105234-sp</strain>
    </source>
</reference>
<gene>
    <name evidence="1" type="ORF">FA95DRAFT_1605625</name>
</gene>
<organism evidence="1 2">
    <name type="scientific">Auriscalpium vulgare</name>
    <dbReference type="NCBI Taxonomy" id="40419"/>
    <lineage>
        <taxon>Eukaryota</taxon>
        <taxon>Fungi</taxon>
        <taxon>Dikarya</taxon>
        <taxon>Basidiomycota</taxon>
        <taxon>Agaricomycotina</taxon>
        <taxon>Agaricomycetes</taxon>
        <taxon>Russulales</taxon>
        <taxon>Auriscalpiaceae</taxon>
        <taxon>Auriscalpium</taxon>
    </lineage>
</organism>
<comment type="caution">
    <text evidence="1">The sequence shown here is derived from an EMBL/GenBank/DDBJ whole genome shotgun (WGS) entry which is preliminary data.</text>
</comment>